<name>A0ABX1DX27_9PROT</name>
<dbReference type="SUPFAM" id="SSF55729">
    <property type="entry name" value="Acyl-CoA N-acyltransferases (Nat)"/>
    <property type="match status" value="1"/>
</dbReference>
<evidence type="ECO:0000256" key="2">
    <source>
        <dbReference type="ARBA" id="ARBA00023315"/>
    </source>
</evidence>
<protein>
    <submittedName>
        <fullName evidence="4">GNAT family N-acetyltransferase</fullName>
    </submittedName>
</protein>
<evidence type="ECO:0000256" key="1">
    <source>
        <dbReference type="ARBA" id="ARBA00022679"/>
    </source>
</evidence>
<comment type="caution">
    <text evidence="4">The sequence shown here is derived from an EMBL/GenBank/DDBJ whole genome shotgun (WGS) entry which is preliminary data.</text>
</comment>
<proteinExistence type="predicted"/>
<gene>
    <name evidence="4" type="ORF">HEQ75_01200</name>
</gene>
<dbReference type="InterPro" id="IPR016181">
    <property type="entry name" value="Acyl_CoA_acyltransferase"/>
</dbReference>
<dbReference type="Gene3D" id="3.40.630.30">
    <property type="match status" value="1"/>
</dbReference>
<dbReference type="InterPro" id="IPR050832">
    <property type="entry name" value="Bact_Acetyltransf"/>
</dbReference>
<dbReference type="Proteomes" id="UP000787635">
    <property type="component" value="Unassembled WGS sequence"/>
</dbReference>
<evidence type="ECO:0000259" key="3">
    <source>
        <dbReference type="PROSITE" id="PS51186"/>
    </source>
</evidence>
<sequence length="148" mass="16087">MIRPATRGEAPALAALVVRAYAPWKALTGAPPLPMQDDYAARCAAGQAFVLIADRALAGLIVLEDFPDHLWIDNVAVDPARAGKGLGRTLMGFAEAEARRRFLPELRLLTNALMARNIALYARLGFTETARRVEKGRARVYMARALSG</sequence>
<dbReference type="PANTHER" id="PTHR43877">
    <property type="entry name" value="AMINOALKYLPHOSPHONATE N-ACETYLTRANSFERASE-RELATED-RELATED"/>
    <property type="match status" value="1"/>
</dbReference>
<evidence type="ECO:0000313" key="5">
    <source>
        <dbReference type="Proteomes" id="UP000787635"/>
    </source>
</evidence>
<dbReference type="InterPro" id="IPR000182">
    <property type="entry name" value="GNAT_dom"/>
</dbReference>
<keyword evidence="1" id="KW-0808">Transferase</keyword>
<organism evidence="4 5">
    <name type="scientific">Falsiroseomonas selenitidurans</name>
    <dbReference type="NCBI Taxonomy" id="2716335"/>
    <lineage>
        <taxon>Bacteria</taxon>
        <taxon>Pseudomonadati</taxon>
        <taxon>Pseudomonadota</taxon>
        <taxon>Alphaproteobacteria</taxon>
        <taxon>Acetobacterales</taxon>
        <taxon>Roseomonadaceae</taxon>
        <taxon>Falsiroseomonas</taxon>
    </lineage>
</organism>
<keyword evidence="5" id="KW-1185">Reference proteome</keyword>
<evidence type="ECO:0000313" key="4">
    <source>
        <dbReference type="EMBL" id="NKC29462.1"/>
    </source>
</evidence>
<dbReference type="Pfam" id="PF00583">
    <property type="entry name" value="Acetyltransf_1"/>
    <property type="match status" value="1"/>
</dbReference>
<reference evidence="4 5" key="1">
    <citation type="submission" date="2020-03" db="EMBL/GenBank/DDBJ databases">
        <title>Roseomonas selenitidurans sp. nov. isolated from urban soil.</title>
        <authorList>
            <person name="Liu H."/>
        </authorList>
    </citation>
    <scope>NUCLEOTIDE SEQUENCE [LARGE SCALE GENOMIC DNA]</scope>
    <source>
        <strain evidence="4 5">BU-1</strain>
    </source>
</reference>
<dbReference type="PROSITE" id="PS51186">
    <property type="entry name" value="GNAT"/>
    <property type="match status" value="1"/>
</dbReference>
<keyword evidence="2" id="KW-0012">Acyltransferase</keyword>
<accession>A0ABX1DX27</accession>
<dbReference type="EMBL" id="JAAVNE010000001">
    <property type="protein sequence ID" value="NKC29462.1"/>
    <property type="molecule type" value="Genomic_DNA"/>
</dbReference>
<dbReference type="CDD" id="cd04301">
    <property type="entry name" value="NAT_SF"/>
    <property type="match status" value="1"/>
</dbReference>
<feature type="domain" description="N-acetyltransferase" evidence="3">
    <location>
        <begin position="1"/>
        <end position="147"/>
    </location>
</feature>
<dbReference type="PANTHER" id="PTHR43877:SF2">
    <property type="entry name" value="AMINOALKYLPHOSPHONATE N-ACETYLTRANSFERASE-RELATED"/>
    <property type="match status" value="1"/>
</dbReference>